<keyword evidence="8" id="KW-0325">Glycoprotein</keyword>
<evidence type="ECO:0000256" key="7">
    <source>
        <dbReference type="ARBA" id="ARBA00023136"/>
    </source>
</evidence>
<dbReference type="GO" id="GO:0005789">
    <property type="term" value="C:endoplasmic reticulum membrane"/>
    <property type="evidence" value="ECO:0007669"/>
    <property type="project" value="UniProtKB-SubCell"/>
</dbReference>
<feature type="signal peptide" evidence="12">
    <location>
        <begin position="1"/>
        <end position="27"/>
    </location>
</feature>
<dbReference type="PANTHER" id="PTHR13460">
    <property type="match status" value="1"/>
</dbReference>
<evidence type="ECO:0000256" key="3">
    <source>
        <dbReference type="ARBA" id="ARBA00022692"/>
    </source>
</evidence>
<evidence type="ECO:0000256" key="5">
    <source>
        <dbReference type="ARBA" id="ARBA00022824"/>
    </source>
</evidence>
<keyword evidence="3 11" id="KW-0812">Transmembrane</keyword>
<evidence type="ECO:0000256" key="4">
    <source>
        <dbReference type="ARBA" id="ARBA00022729"/>
    </source>
</evidence>
<dbReference type="Pfam" id="PF11721">
    <property type="entry name" value="Malectin"/>
    <property type="match status" value="1"/>
</dbReference>
<evidence type="ECO:0000256" key="9">
    <source>
        <dbReference type="ARBA" id="ARBA00023277"/>
    </source>
</evidence>
<dbReference type="PANTHER" id="PTHR13460:SF0">
    <property type="entry name" value="MALECTIN"/>
    <property type="match status" value="1"/>
</dbReference>
<keyword evidence="5" id="KW-0256">Endoplasmic reticulum</keyword>
<gene>
    <name evidence="14" type="ORF">HOLleu_11283</name>
</gene>
<evidence type="ECO:0000256" key="10">
    <source>
        <dbReference type="SAM" id="MobiDB-lite"/>
    </source>
</evidence>
<dbReference type="Proteomes" id="UP001152320">
    <property type="component" value="Chromosome 4"/>
</dbReference>
<feature type="compositionally biased region" description="Acidic residues" evidence="10">
    <location>
        <begin position="210"/>
        <end position="225"/>
    </location>
</feature>
<keyword evidence="7 11" id="KW-0472">Membrane</keyword>
<dbReference type="Gene3D" id="2.60.120.430">
    <property type="entry name" value="Galactose-binding lectin"/>
    <property type="match status" value="1"/>
</dbReference>
<name>A0A9Q1CFY5_HOLLE</name>
<comment type="caution">
    <text evidence="14">The sequence shown here is derived from an EMBL/GenBank/DDBJ whole genome shotgun (WGS) entry which is preliminary data.</text>
</comment>
<reference evidence="14" key="1">
    <citation type="submission" date="2021-10" db="EMBL/GenBank/DDBJ databases">
        <title>Tropical sea cucumber genome reveals ecological adaptation and Cuvierian tubules defense mechanism.</title>
        <authorList>
            <person name="Chen T."/>
        </authorList>
    </citation>
    <scope>NUCLEOTIDE SEQUENCE</scope>
    <source>
        <strain evidence="14">Nanhai2018</strain>
        <tissue evidence="14">Muscle</tissue>
    </source>
</reference>
<dbReference type="OrthoDB" id="10013439at2759"/>
<dbReference type="AlphaFoldDB" id="A0A9Q1CFY5"/>
<feature type="chain" id="PRO_5040175536" evidence="12">
    <location>
        <begin position="28"/>
        <end position="272"/>
    </location>
</feature>
<keyword evidence="15" id="KW-1185">Reference proteome</keyword>
<dbReference type="EMBL" id="JAIZAY010000004">
    <property type="protein sequence ID" value="KAJ8043955.1"/>
    <property type="molecule type" value="Genomic_DNA"/>
</dbReference>
<keyword evidence="4 12" id="KW-0732">Signal</keyword>
<sequence length="272" mass="30356">MISTDLQTWFVCVVTVLIIAHSNFSRGSPQVIFAVNCGGQEHIDVHGVRYQADFNRVGTPSDYGKNLNIQRVPLQDAILYQTERYHVDTFSYTIPIPEEGDFVLILKFSEVWFAASSEKVFDVMLNDEHTVVSDLDIYEKVGLGTAHDEIIPFSVRKGKLKVSSETSEFKGDLVVSFVKGDNDNPKINAIVVMKGSPEDVPTLPPLPWNTDDDIEGDDEDDDAEEVTEKKQIKHKSGPKTVDPYASDDSSLIFPILISIAVFIPTLFCLCRL</sequence>
<feature type="domain" description="Malectin" evidence="13">
    <location>
        <begin position="31"/>
        <end position="190"/>
    </location>
</feature>
<dbReference type="InterPro" id="IPR021720">
    <property type="entry name" value="Malectin_dom"/>
</dbReference>
<evidence type="ECO:0000256" key="12">
    <source>
        <dbReference type="SAM" id="SignalP"/>
    </source>
</evidence>
<evidence type="ECO:0000256" key="1">
    <source>
        <dbReference type="ARBA" id="ARBA00004115"/>
    </source>
</evidence>
<protein>
    <submittedName>
        <fullName evidence="14">Malectin-A</fullName>
    </submittedName>
</protein>
<evidence type="ECO:0000256" key="8">
    <source>
        <dbReference type="ARBA" id="ARBA00023180"/>
    </source>
</evidence>
<evidence type="ECO:0000256" key="11">
    <source>
        <dbReference type="SAM" id="Phobius"/>
    </source>
</evidence>
<keyword evidence="6 11" id="KW-1133">Transmembrane helix</keyword>
<evidence type="ECO:0000256" key="6">
    <source>
        <dbReference type="ARBA" id="ARBA00022989"/>
    </source>
</evidence>
<dbReference type="InterPro" id="IPR039155">
    <property type="entry name" value="MLEC"/>
</dbReference>
<feature type="transmembrane region" description="Helical" evidence="11">
    <location>
        <begin position="251"/>
        <end position="270"/>
    </location>
</feature>
<proteinExistence type="inferred from homology"/>
<organism evidence="14 15">
    <name type="scientific">Holothuria leucospilota</name>
    <name type="common">Black long sea cucumber</name>
    <name type="synonym">Mertensiothuria leucospilota</name>
    <dbReference type="NCBI Taxonomy" id="206669"/>
    <lineage>
        <taxon>Eukaryota</taxon>
        <taxon>Metazoa</taxon>
        <taxon>Echinodermata</taxon>
        <taxon>Eleutherozoa</taxon>
        <taxon>Echinozoa</taxon>
        <taxon>Holothuroidea</taxon>
        <taxon>Aspidochirotacea</taxon>
        <taxon>Aspidochirotida</taxon>
        <taxon>Holothuriidae</taxon>
        <taxon>Holothuria</taxon>
    </lineage>
</organism>
<feature type="region of interest" description="Disordered" evidence="10">
    <location>
        <begin position="196"/>
        <end position="244"/>
    </location>
</feature>
<evidence type="ECO:0000259" key="13">
    <source>
        <dbReference type="Pfam" id="PF11721"/>
    </source>
</evidence>
<evidence type="ECO:0000313" key="15">
    <source>
        <dbReference type="Proteomes" id="UP001152320"/>
    </source>
</evidence>
<comment type="similarity">
    <text evidence="2">Belongs to the malectin family.</text>
</comment>
<comment type="subcellular location">
    <subcellularLocation>
        <location evidence="1">Endoplasmic reticulum membrane</location>
        <topology evidence="1">Single-pass type I membrane protein</topology>
    </subcellularLocation>
</comment>
<keyword evidence="9" id="KW-0119">Carbohydrate metabolism</keyword>
<evidence type="ECO:0000313" key="14">
    <source>
        <dbReference type="EMBL" id="KAJ8043955.1"/>
    </source>
</evidence>
<dbReference type="GO" id="GO:0030246">
    <property type="term" value="F:carbohydrate binding"/>
    <property type="evidence" value="ECO:0007669"/>
    <property type="project" value="InterPro"/>
</dbReference>
<accession>A0A9Q1CFY5</accession>
<evidence type="ECO:0000256" key="2">
    <source>
        <dbReference type="ARBA" id="ARBA00009141"/>
    </source>
</evidence>